<name>A0A9P6I1A5_9PEZI</name>
<accession>A0A9P6I1A5</accession>
<reference evidence="2" key="1">
    <citation type="submission" date="2020-03" db="EMBL/GenBank/DDBJ databases">
        <authorList>
            <person name="He L."/>
        </authorList>
    </citation>
    <scope>NUCLEOTIDE SEQUENCE</scope>
    <source>
        <strain evidence="2">CkLH20</strain>
    </source>
</reference>
<dbReference type="Gene3D" id="3.40.50.150">
    <property type="entry name" value="Vaccinia Virus protein VP39"/>
    <property type="match status" value="1"/>
</dbReference>
<evidence type="ECO:0000256" key="1">
    <source>
        <dbReference type="ARBA" id="ARBA00038158"/>
    </source>
</evidence>
<reference evidence="2" key="2">
    <citation type="submission" date="2020-11" db="EMBL/GenBank/DDBJ databases">
        <title>Whole genome sequencing of Colletotrichum sp.</title>
        <authorList>
            <person name="Li H."/>
        </authorList>
    </citation>
    <scope>NUCLEOTIDE SEQUENCE</scope>
    <source>
        <strain evidence="2">CkLH20</strain>
    </source>
</reference>
<dbReference type="OrthoDB" id="2013972at2759"/>
<dbReference type="AlphaFoldDB" id="A0A9P6I1A5"/>
<proteinExistence type="inferred from homology"/>
<sequence length="224" mass="25638">MLLTLHDKLGLCPPNEPNSNVKHVLDVGTGTGMWAMDFADEHPEAEVLGVDLSPVQTMYVPPNATFEIDDVEEQWTYSRPFDYIHVRGMTSSISDWRKFFDSCFEHLEPGGYLELQEGHMRPDCDDGTLTRDHAISNLVRVIEQAGFIDVKMFKFKWPLNPWAKGNHYKLMGVWTEENFHEGIEAWTLAPLTRALGWTPEAVLALLEEVRKELSDVHIHAYLPM</sequence>
<dbReference type="Pfam" id="PF13489">
    <property type="entry name" value="Methyltransf_23"/>
    <property type="match status" value="1"/>
</dbReference>
<dbReference type="SUPFAM" id="SSF53335">
    <property type="entry name" value="S-adenosyl-L-methionine-dependent methyltransferases"/>
    <property type="match status" value="1"/>
</dbReference>
<dbReference type="PANTHER" id="PTHR43591">
    <property type="entry name" value="METHYLTRANSFERASE"/>
    <property type="match status" value="1"/>
</dbReference>
<dbReference type="EMBL" id="JAATWM020000060">
    <property type="protein sequence ID" value="KAF9870040.1"/>
    <property type="molecule type" value="Genomic_DNA"/>
</dbReference>
<comment type="similarity">
    <text evidence="1">Belongs to the methyltransferase superfamily. LaeA methyltransferase family.</text>
</comment>
<evidence type="ECO:0000313" key="3">
    <source>
        <dbReference type="Proteomes" id="UP000781932"/>
    </source>
</evidence>
<dbReference type="PANTHER" id="PTHR43591:SF24">
    <property type="entry name" value="2-METHOXY-6-POLYPRENYL-1,4-BENZOQUINOL METHYLASE, MITOCHONDRIAL"/>
    <property type="match status" value="1"/>
</dbReference>
<protein>
    <recommendedName>
        <fullName evidence="4">Methyltransferase tdiE</fullName>
    </recommendedName>
</protein>
<evidence type="ECO:0008006" key="4">
    <source>
        <dbReference type="Google" id="ProtNLM"/>
    </source>
</evidence>
<organism evidence="2 3">
    <name type="scientific">Colletotrichum karsti</name>
    <dbReference type="NCBI Taxonomy" id="1095194"/>
    <lineage>
        <taxon>Eukaryota</taxon>
        <taxon>Fungi</taxon>
        <taxon>Dikarya</taxon>
        <taxon>Ascomycota</taxon>
        <taxon>Pezizomycotina</taxon>
        <taxon>Sordariomycetes</taxon>
        <taxon>Hypocreomycetidae</taxon>
        <taxon>Glomerellales</taxon>
        <taxon>Glomerellaceae</taxon>
        <taxon>Colletotrichum</taxon>
        <taxon>Colletotrichum boninense species complex</taxon>
    </lineage>
</organism>
<comment type="caution">
    <text evidence="2">The sequence shown here is derived from an EMBL/GenBank/DDBJ whole genome shotgun (WGS) entry which is preliminary data.</text>
</comment>
<evidence type="ECO:0000313" key="2">
    <source>
        <dbReference type="EMBL" id="KAF9870040.1"/>
    </source>
</evidence>
<dbReference type="GO" id="GO:0008168">
    <property type="term" value="F:methyltransferase activity"/>
    <property type="evidence" value="ECO:0007669"/>
    <property type="project" value="TreeGrafter"/>
</dbReference>
<dbReference type="RefSeq" id="XP_038739501.1">
    <property type="nucleotide sequence ID" value="XM_038895233.1"/>
</dbReference>
<keyword evidence="3" id="KW-1185">Reference proteome</keyword>
<dbReference type="CDD" id="cd02440">
    <property type="entry name" value="AdoMet_MTases"/>
    <property type="match status" value="1"/>
</dbReference>
<dbReference type="GeneID" id="62168307"/>
<dbReference type="Proteomes" id="UP000781932">
    <property type="component" value="Unassembled WGS sequence"/>
</dbReference>
<gene>
    <name evidence="2" type="ORF">CkaCkLH20_12520</name>
</gene>
<dbReference type="InterPro" id="IPR029063">
    <property type="entry name" value="SAM-dependent_MTases_sf"/>
</dbReference>